<keyword evidence="12" id="KW-1185">Reference proteome</keyword>
<gene>
    <name evidence="11" type="ORF">KSP40_PGU019497</name>
</gene>
<comment type="subcellular location">
    <subcellularLocation>
        <location evidence="1">Secreted</location>
        <location evidence="1">Cell wall</location>
    </subcellularLocation>
</comment>
<dbReference type="InterPro" id="IPR012334">
    <property type="entry name" value="Pectin_lyas_fold"/>
</dbReference>
<keyword evidence="7" id="KW-0961">Cell wall biogenesis/degradation</keyword>
<evidence type="ECO:0000313" key="11">
    <source>
        <dbReference type="EMBL" id="KAK8939692.1"/>
    </source>
</evidence>
<keyword evidence="10" id="KW-0732">Signal</keyword>
<protein>
    <recommendedName>
        <fullName evidence="13">Polygalacturonase</fullName>
    </recommendedName>
</protein>
<evidence type="ECO:0008006" key="13">
    <source>
        <dbReference type="Google" id="ProtNLM"/>
    </source>
</evidence>
<evidence type="ECO:0000256" key="10">
    <source>
        <dbReference type="SAM" id="SignalP"/>
    </source>
</evidence>
<evidence type="ECO:0000256" key="8">
    <source>
        <dbReference type="PROSITE-ProRule" id="PRU10052"/>
    </source>
</evidence>
<dbReference type="Pfam" id="PF00295">
    <property type="entry name" value="Glyco_hydro_28"/>
    <property type="match status" value="1"/>
</dbReference>
<dbReference type="SUPFAM" id="SSF51126">
    <property type="entry name" value="Pectin lyase-like"/>
    <property type="match status" value="1"/>
</dbReference>
<keyword evidence="4" id="KW-0964">Secreted</keyword>
<evidence type="ECO:0000256" key="2">
    <source>
        <dbReference type="ARBA" id="ARBA00008834"/>
    </source>
</evidence>
<sequence length="396" mass="42695">MSSIHSLAFIFFFFLLFIFSSLAVNIKNYGAVPDGETDCTEALQKAWTDACEMENDDATIEIPEGSYLIGPVMFKGPCKSPNLSIHLAGALLAKEDLNLYKPNWIEFQYINGLNLYGPGKIDGRGGTAWAENRCRQTDKSDCKTFPMNMVFSFVNNAGISGITSIDSKYFHVLVFSCKNITMDSVTVTAPGDSPNTDGIHIAGSENVLVQSSTIGTGDDCISVGDNTVNLNVTGVTCGPGHGISIGSLGRYPNEQDVVGLTVKNCTFNGTLNGVRIKTWQNGPKYLEVRDLVFENITMNDVDTPIAIDQKYCPSRTCPSNLKPSRVKISNVQFNNIAGTSAGKTAISIVCSDAFPCDDVQLDNIDLRYNGPGEADATCINVKPTIIGTVNPVDCTN</sequence>
<accession>A0ABR2LFG6</accession>
<dbReference type="Gene3D" id="2.160.20.10">
    <property type="entry name" value="Single-stranded right-handed beta-helix, Pectin lyase-like"/>
    <property type="match status" value="1"/>
</dbReference>
<evidence type="ECO:0000256" key="9">
    <source>
        <dbReference type="RuleBase" id="RU361169"/>
    </source>
</evidence>
<comment type="similarity">
    <text evidence="2 9">Belongs to the glycosyl hydrolase 28 family.</text>
</comment>
<dbReference type="PROSITE" id="PS00502">
    <property type="entry name" value="POLYGALACTURONASE"/>
    <property type="match status" value="1"/>
</dbReference>
<dbReference type="EMBL" id="JBBWWR010000020">
    <property type="protein sequence ID" value="KAK8939692.1"/>
    <property type="molecule type" value="Genomic_DNA"/>
</dbReference>
<dbReference type="InterPro" id="IPR011050">
    <property type="entry name" value="Pectin_lyase_fold/virulence"/>
</dbReference>
<dbReference type="PANTHER" id="PTHR31375">
    <property type="match status" value="1"/>
</dbReference>
<reference evidence="11 12" key="1">
    <citation type="journal article" date="2022" name="Nat. Plants">
        <title>Genomes of leafy and leafless Platanthera orchids illuminate the evolution of mycoheterotrophy.</title>
        <authorList>
            <person name="Li M.H."/>
            <person name="Liu K.W."/>
            <person name="Li Z."/>
            <person name="Lu H.C."/>
            <person name="Ye Q.L."/>
            <person name="Zhang D."/>
            <person name="Wang J.Y."/>
            <person name="Li Y.F."/>
            <person name="Zhong Z.M."/>
            <person name="Liu X."/>
            <person name="Yu X."/>
            <person name="Liu D.K."/>
            <person name="Tu X.D."/>
            <person name="Liu B."/>
            <person name="Hao Y."/>
            <person name="Liao X.Y."/>
            <person name="Jiang Y.T."/>
            <person name="Sun W.H."/>
            <person name="Chen J."/>
            <person name="Chen Y.Q."/>
            <person name="Ai Y."/>
            <person name="Zhai J.W."/>
            <person name="Wu S.S."/>
            <person name="Zhou Z."/>
            <person name="Hsiao Y.Y."/>
            <person name="Wu W.L."/>
            <person name="Chen Y.Y."/>
            <person name="Lin Y.F."/>
            <person name="Hsu J.L."/>
            <person name="Li C.Y."/>
            <person name="Wang Z.W."/>
            <person name="Zhao X."/>
            <person name="Zhong W.Y."/>
            <person name="Ma X.K."/>
            <person name="Ma L."/>
            <person name="Huang J."/>
            <person name="Chen G.Z."/>
            <person name="Huang M.Z."/>
            <person name="Huang L."/>
            <person name="Peng D.H."/>
            <person name="Luo Y.B."/>
            <person name="Zou S.Q."/>
            <person name="Chen S.P."/>
            <person name="Lan S."/>
            <person name="Tsai W.C."/>
            <person name="Van de Peer Y."/>
            <person name="Liu Z.J."/>
        </authorList>
    </citation>
    <scope>NUCLEOTIDE SEQUENCE [LARGE SCALE GENOMIC DNA]</scope>
    <source>
        <strain evidence="11">Lor288</strain>
    </source>
</reference>
<evidence type="ECO:0000256" key="4">
    <source>
        <dbReference type="ARBA" id="ARBA00022525"/>
    </source>
</evidence>
<feature type="signal peptide" evidence="10">
    <location>
        <begin position="1"/>
        <end position="23"/>
    </location>
</feature>
<proteinExistence type="inferred from homology"/>
<evidence type="ECO:0000256" key="6">
    <source>
        <dbReference type="ARBA" id="ARBA00023295"/>
    </source>
</evidence>
<dbReference type="SMART" id="SM00710">
    <property type="entry name" value="PbH1"/>
    <property type="match status" value="6"/>
</dbReference>
<organism evidence="11 12">
    <name type="scientific">Platanthera guangdongensis</name>
    <dbReference type="NCBI Taxonomy" id="2320717"/>
    <lineage>
        <taxon>Eukaryota</taxon>
        <taxon>Viridiplantae</taxon>
        <taxon>Streptophyta</taxon>
        <taxon>Embryophyta</taxon>
        <taxon>Tracheophyta</taxon>
        <taxon>Spermatophyta</taxon>
        <taxon>Magnoliopsida</taxon>
        <taxon>Liliopsida</taxon>
        <taxon>Asparagales</taxon>
        <taxon>Orchidaceae</taxon>
        <taxon>Orchidoideae</taxon>
        <taxon>Orchideae</taxon>
        <taxon>Orchidinae</taxon>
        <taxon>Platanthera</taxon>
    </lineage>
</organism>
<evidence type="ECO:0000256" key="7">
    <source>
        <dbReference type="ARBA" id="ARBA00023316"/>
    </source>
</evidence>
<dbReference type="InterPro" id="IPR000743">
    <property type="entry name" value="Glyco_hydro_28"/>
</dbReference>
<keyword evidence="6 9" id="KW-0326">Glycosidase</keyword>
<evidence type="ECO:0000256" key="5">
    <source>
        <dbReference type="ARBA" id="ARBA00022801"/>
    </source>
</evidence>
<keyword evidence="3" id="KW-0134">Cell wall</keyword>
<comment type="caution">
    <text evidence="11">The sequence shown here is derived from an EMBL/GenBank/DDBJ whole genome shotgun (WGS) entry which is preliminary data.</text>
</comment>
<feature type="chain" id="PRO_5046779257" description="Polygalacturonase" evidence="10">
    <location>
        <begin position="24"/>
        <end position="396"/>
    </location>
</feature>
<dbReference type="Proteomes" id="UP001412067">
    <property type="component" value="Unassembled WGS sequence"/>
</dbReference>
<dbReference type="InterPro" id="IPR006626">
    <property type="entry name" value="PbH1"/>
</dbReference>
<keyword evidence="5 9" id="KW-0378">Hydrolase</keyword>
<feature type="active site" evidence="8">
    <location>
        <position position="241"/>
    </location>
</feature>
<evidence type="ECO:0000313" key="12">
    <source>
        <dbReference type="Proteomes" id="UP001412067"/>
    </source>
</evidence>
<evidence type="ECO:0000256" key="3">
    <source>
        <dbReference type="ARBA" id="ARBA00022512"/>
    </source>
</evidence>
<name>A0ABR2LFG6_9ASPA</name>
<evidence type="ECO:0000256" key="1">
    <source>
        <dbReference type="ARBA" id="ARBA00004191"/>
    </source>
</evidence>